<organism evidence="2 3">
    <name type="scientific">Rhodococcus tukisamuensis</name>
    <dbReference type="NCBI Taxonomy" id="168276"/>
    <lineage>
        <taxon>Bacteria</taxon>
        <taxon>Bacillati</taxon>
        <taxon>Actinomycetota</taxon>
        <taxon>Actinomycetes</taxon>
        <taxon>Mycobacteriales</taxon>
        <taxon>Nocardiaceae</taxon>
        <taxon>Rhodococcus</taxon>
    </lineage>
</organism>
<sequence>MILLGIGSFFAAGSSGPVTALVASLIHPSLRASGFGTLTLAYTFLGMALGPFVIGVVADQAGLLRALQLAPLVGLMTVAVLSVGRRRYPTSLRTLAALTGPVSIQGDPRQVDL</sequence>
<reference evidence="2 3" key="1">
    <citation type="submission" date="2016-10" db="EMBL/GenBank/DDBJ databases">
        <authorList>
            <person name="de Groot N.N."/>
        </authorList>
    </citation>
    <scope>NUCLEOTIDE SEQUENCE [LARGE SCALE GENOMIC DNA]</scope>
    <source>
        <strain evidence="2 3">JCM 11308</strain>
    </source>
</reference>
<dbReference type="Proteomes" id="UP000199417">
    <property type="component" value="Unassembled WGS sequence"/>
</dbReference>
<keyword evidence="1" id="KW-1133">Transmembrane helix</keyword>
<evidence type="ECO:0000313" key="2">
    <source>
        <dbReference type="EMBL" id="SDE65553.1"/>
    </source>
</evidence>
<feature type="transmembrane region" description="Helical" evidence="1">
    <location>
        <begin position="6"/>
        <end position="26"/>
    </location>
</feature>
<dbReference type="InterPro" id="IPR036259">
    <property type="entry name" value="MFS_trans_sf"/>
</dbReference>
<dbReference type="SUPFAM" id="SSF103473">
    <property type="entry name" value="MFS general substrate transporter"/>
    <property type="match status" value="1"/>
</dbReference>
<feature type="transmembrane region" description="Helical" evidence="1">
    <location>
        <begin position="38"/>
        <end position="57"/>
    </location>
</feature>
<dbReference type="RefSeq" id="WP_072847374.1">
    <property type="nucleotide sequence ID" value="NZ_FNAB01000026.1"/>
</dbReference>
<dbReference type="AlphaFoldDB" id="A0A1G7EPA6"/>
<evidence type="ECO:0000256" key="1">
    <source>
        <dbReference type="SAM" id="Phobius"/>
    </source>
</evidence>
<evidence type="ECO:0008006" key="4">
    <source>
        <dbReference type="Google" id="ProtNLM"/>
    </source>
</evidence>
<keyword evidence="1" id="KW-0812">Transmembrane</keyword>
<dbReference type="STRING" id="168276.SAMN05444580_1262"/>
<name>A0A1G7EPA6_9NOCA</name>
<dbReference type="Gene3D" id="1.20.1250.20">
    <property type="entry name" value="MFS general substrate transporter like domains"/>
    <property type="match status" value="1"/>
</dbReference>
<gene>
    <name evidence="2" type="ORF">SAMN05444580_1262</name>
</gene>
<proteinExistence type="predicted"/>
<keyword evidence="3" id="KW-1185">Reference proteome</keyword>
<keyword evidence="1" id="KW-0472">Membrane</keyword>
<dbReference type="EMBL" id="FNAB01000026">
    <property type="protein sequence ID" value="SDE65553.1"/>
    <property type="molecule type" value="Genomic_DNA"/>
</dbReference>
<protein>
    <recommendedName>
        <fullName evidence="4">Major Facilitator Superfamily protein</fullName>
    </recommendedName>
</protein>
<accession>A0A1G7EPA6</accession>
<feature type="transmembrane region" description="Helical" evidence="1">
    <location>
        <begin position="63"/>
        <end position="83"/>
    </location>
</feature>
<evidence type="ECO:0000313" key="3">
    <source>
        <dbReference type="Proteomes" id="UP000199417"/>
    </source>
</evidence>